<organism evidence="2 3">
    <name type="scientific">Vicingus serpentipes</name>
    <dbReference type="NCBI Taxonomy" id="1926625"/>
    <lineage>
        <taxon>Bacteria</taxon>
        <taxon>Pseudomonadati</taxon>
        <taxon>Bacteroidota</taxon>
        <taxon>Flavobacteriia</taxon>
        <taxon>Flavobacteriales</taxon>
        <taxon>Vicingaceae</taxon>
        <taxon>Vicingus</taxon>
    </lineage>
</organism>
<dbReference type="Proteomes" id="UP000321721">
    <property type="component" value="Unassembled WGS sequence"/>
</dbReference>
<evidence type="ECO:0000313" key="3">
    <source>
        <dbReference type="Proteomes" id="UP000321721"/>
    </source>
</evidence>
<accession>A0A5C6RRM9</accession>
<feature type="domain" description="FAD dependent oxidoreductase" evidence="1">
    <location>
        <begin position="6"/>
        <end position="326"/>
    </location>
</feature>
<dbReference type="Gene3D" id="3.30.9.10">
    <property type="entry name" value="D-Amino Acid Oxidase, subunit A, domain 2"/>
    <property type="match status" value="1"/>
</dbReference>
<sequence length="350" mass="40539">MNKKVDYIIVGQGLAGSVLAYELLENKQTILVIDEEKENTSSRVAAGLCNPVVFKRLTKSWLVDEVLENAKSFYRQQEKLLGEQFYFDIPIYKLFVDEKEANFWRQKSNEPQLFDWINHKIEHPFNPTYLDHKFGAAKTLQSGYLQTAKWLSHFREYLKKSNSFLGSTFDYNKIEFKENGVAWNGYEAKQIIFCEGYQSIHNPFFSWLPFKLTKGEVLTVQFENLKLDSAINKGVFVLPYNNNYKLGATYNWDELNEKTSEEGKEELLKKAGKFINDKIEIIEHKAGVRPTVLDRRPLIGVHPNHKQLCVFNGLGTKGVMLAPFFSQKLVNCLLNNAPLDKEIDINRFEN</sequence>
<reference evidence="2 3" key="1">
    <citation type="submission" date="2019-08" db="EMBL/GenBank/DDBJ databases">
        <title>Genome of Vicingus serpentipes NCIMB 15042.</title>
        <authorList>
            <person name="Bowman J.P."/>
        </authorList>
    </citation>
    <scope>NUCLEOTIDE SEQUENCE [LARGE SCALE GENOMIC DNA]</scope>
    <source>
        <strain evidence="2 3">NCIMB 15042</strain>
    </source>
</reference>
<comment type="caution">
    <text evidence="2">The sequence shown here is derived from an EMBL/GenBank/DDBJ whole genome shotgun (WGS) entry which is preliminary data.</text>
</comment>
<keyword evidence="3" id="KW-1185">Reference proteome</keyword>
<dbReference type="Pfam" id="PF01266">
    <property type="entry name" value="DAO"/>
    <property type="match status" value="1"/>
</dbReference>
<dbReference type="SUPFAM" id="SSF51905">
    <property type="entry name" value="FAD/NAD(P)-binding domain"/>
    <property type="match status" value="1"/>
</dbReference>
<dbReference type="GO" id="GO:0005737">
    <property type="term" value="C:cytoplasm"/>
    <property type="evidence" value="ECO:0007669"/>
    <property type="project" value="TreeGrafter"/>
</dbReference>
<dbReference type="PANTHER" id="PTHR13847">
    <property type="entry name" value="SARCOSINE DEHYDROGENASE-RELATED"/>
    <property type="match status" value="1"/>
</dbReference>
<dbReference type="RefSeq" id="WP_147101136.1">
    <property type="nucleotide sequence ID" value="NZ_VOOS01000004.1"/>
</dbReference>
<protein>
    <submittedName>
        <fullName evidence="2">FAD-dependent oxidoreductase</fullName>
    </submittedName>
</protein>
<dbReference type="InterPro" id="IPR036188">
    <property type="entry name" value="FAD/NAD-bd_sf"/>
</dbReference>
<dbReference type="AlphaFoldDB" id="A0A5C6RRM9"/>
<evidence type="ECO:0000259" key="1">
    <source>
        <dbReference type="Pfam" id="PF01266"/>
    </source>
</evidence>
<dbReference type="OrthoDB" id="214253at2"/>
<evidence type="ECO:0000313" key="2">
    <source>
        <dbReference type="EMBL" id="TXB64817.1"/>
    </source>
</evidence>
<proteinExistence type="predicted"/>
<name>A0A5C6RRM9_9FLAO</name>
<dbReference type="InterPro" id="IPR006076">
    <property type="entry name" value="FAD-dep_OxRdtase"/>
</dbReference>
<dbReference type="EMBL" id="VOOS01000004">
    <property type="protein sequence ID" value="TXB64817.1"/>
    <property type="molecule type" value="Genomic_DNA"/>
</dbReference>
<gene>
    <name evidence="2" type="ORF">FRY74_10220</name>
</gene>
<dbReference type="Gene3D" id="3.50.50.60">
    <property type="entry name" value="FAD/NAD(P)-binding domain"/>
    <property type="match status" value="1"/>
</dbReference>